<dbReference type="Gene3D" id="2.60.40.640">
    <property type="match status" value="1"/>
</dbReference>
<evidence type="ECO:0008006" key="3">
    <source>
        <dbReference type="Google" id="ProtNLM"/>
    </source>
</evidence>
<accession>A0A8H7EPP1</accession>
<gene>
    <name evidence="1" type="ORF">EC973_004844</name>
</gene>
<protein>
    <recommendedName>
        <fullName evidence="3">Arrestin-like N-terminal domain-containing protein</fullName>
    </recommendedName>
</protein>
<dbReference type="Proteomes" id="UP000605846">
    <property type="component" value="Unassembled WGS sequence"/>
</dbReference>
<sequence>MVKLWGYEACAYSPPQWDELDPGEHIFPFALKFPNVNYPPSVEDPPGFSIRYVWTAQIDGPGLQSGMRSKEYVTPYRPIIVATPDEPFSMQLNMTTLNSDAKITGISYKFRKHHEGRMLIQRGTAVQEHVRIVFQGTLNLSNNNCISESLAFDIPTKLVSPSFTSRHTRVRYDIQFLVTTEYGSLFKSVHVAEFNIPLTIANLPYDQLLLIPNLTSVQCYQQSYESPIFFDPTLDEPSTEWPNELATVLTPLITTPQGEDPPNYFSLPQQLCRNRKEKTTYLTGSAKAFYRYGTGPEITEASVIPGVFHEEW</sequence>
<organism evidence="1 2">
    <name type="scientific">Apophysomyces ossiformis</name>
    <dbReference type="NCBI Taxonomy" id="679940"/>
    <lineage>
        <taxon>Eukaryota</taxon>
        <taxon>Fungi</taxon>
        <taxon>Fungi incertae sedis</taxon>
        <taxon>Mucoromycota</taxon>
        <taxon>Mucoromycotina</taxon>
        <taxon>Mucoromycetes</taxon>
        <taxon>Mucorales</taxon>
        <taxon>Mucorineae</taxon>
        <taxon>Mucoraceae</taxon>
        <taxon>Apophysomyces</taxon>
    </lineage>
</organism>
<dbReference type="InterPro" id="IPR014752">
    <property type="entry name" value="Arrestin-like_C"/>
</dbReference>
<evidence type="ECO:0000313" key="1">
    <source>
        <dbReference type="EMBL" id="KAF7721344.1"/>
    </source>
</evidence>
<keyword evidence="2" id="KW-1185">Reference proteome</keyword>
<dbReference type="AlphaFoldDB" id="A0A8H7EPP1"/>
<reference evidence="1" key="1">
    <citation type="submission" date="2020-01" db="EMBL/GenBank/DDBJ databases">
        <title>Genome Sequencing of Three Apophysomyces-Like Fungal Strains Confirms a Novel Fungal Genus in the Mucoromycota with divergent Burkholderia-like Endosymbiotic Bacteria.</title>
        <authorList>
            <person name="Stajich J.E."/>
            <person name="Macias A.M."/>
            <person name="Carter-House D."/>
            <person name="Lovett B."/>
            <person name="Kasson L.R."/>
            <person name="Berry K."/>
            <person name="Grigoriev I."/>
            <person name="Chang Y."/>
            <person name="Spatafora J."/>
            <person name="Kasson M.T."/>
        </authorList>
    </citation>
    <scope>NUCLEOTIDE SEQUENCE</scope>
    <source>
        <strain evidence="1">NRRL A-21654</strain>
    </source>
</reference>
<proteinExistence type="predicted"/>
<evidence type="ECO:0000313" key="2">
    <source>
        <dbReference type="Proteomes" id="UP000605846"/>
    </source>
</evidence>
<dbReference type="EMBL" id="JABAYA010000276">
    <property type="protein sequence ID" value="KAF7721344.1"/>
    <property type="molecule type" value="Genomic_DNA"/>
</dbReference>
<dbReference type="OrthoDB" id="9984275at2759"/>
<comment type="caution">
    <text evidence="1">The sequence shown here is derived from an EMBL/GenBank/DDBJ whole genome shotgun (WGS) entry which is preliminary data.</text>
</comment>
<name>A0A8H7EPP1_9FUNG</name>